<dbReference type="EMBL" id="BAAACF010000001">
    <property type="protein sequence ID" value="GAA0722958.1"/>
    <property type="molecule type" value="Genomic_DNA"/>
</dbReference>
<dbReference type="InterPro" id="IPR011856">
    <property type="entry name" value="tRNA_endonuc-like_dom_sf"/>
</dbReference>
<accession>A0ABP3U6U9</accession>
<dbReference type="PANTHER" id="PTHR34039">
    <property type="entry name" value="UPF0102 PROTEIN YRAN"/>
    <property type="match status" value="1"/>
</dbReference>
<dbReference type="NCBIfam" id="NF009154">
    <property type="entry name" value="PRK12497.3-3"/>
    <property type="match status" value="1"/>
</dbReference>
<dbReference type="PANTHER" id="PTHR34039:SF1">
    <property type="entry name" value="UPF0102 PROTEIN YRAN"/>
    <property type="match status" value="1"/>
</dbReference>
<gene>
    <name evidence="3" type="ORF">GCM10008905_15020</name>
</gene>
<reference evidence="4" key="1">
    <citation type="journal article" date="2019" name="Int. J. Syst. Evol. Microbiol.">
        <title>The Global Catalogue of Microorganisms (GCM) 10K type strain sequencing project: providing services to taxonomists for standard genome sequencing and annotation.</title>
        <authorList>
            <consortium name="The Broad Institute Genomics Platform"/>
            <consortium name="The Broad Institute Genome Sequencing Center for Infectious Disease"/>
            <person name="Wu L."/>
            <person name="Ma J."/>
        </authorList>
    </citation>
    <scope>NUCLEOTIDE SEQUENCE [LARGE SCALE GENOMIC DNA]</scope>
    <source>
        <strain evidence="4">JCM 1405</strain>
    </source>
</reference>
<organism evidence="3 4">
    <name type="scientific">Clostridium malenominatum</name>
    <dbReference type="NCBI Taxonomy" id="1539"/>
    <lineage>
        <taxon>Bacteria</taxon>
        <taxon>Bacillati</taxon>
        <taxon>Bacillota</taxon>
        <taxon>Clostridia</taxon>
        <taxon>Eubacteriales</taxon>
        <taxon>Clostridiaceae</taxon>
        <taxon>Clostridium</taxon>
    </lineage>
</organism>
<dbReference type="NCBIfam" id="TIGR00252">
    <property type="entry name" value="YraN family protein"/>
    <property type="match status" value="1"/>
</dbReference>
<evidence type="ECO:0000313" key="4">
    <source>
        <dbReference type="Proteomes" id="UP001500339"/>
    </source>
</evidence>
<name>A0ABP3U6U9_9CLOT</name>
<sequence>MHFSNKKIGILGEELAQKYLVKLGYIILDKNYRCKTGEIDIIGKDGECISFIEVKTRRSNSYGSPGESVNYIKQHKIYKTAQMYILKKKLHKFNFRFDVIEVILKHGSNDFSIKLLKDAFQL</sequence>
<dbReference type="Gene3D" id="3.40.1350.10">
    <property type="match status" value="1"/>
</dbReference>
<comment type="similarity">
    <text evidence="1 2">Belongs to the UPF0102 family.</text>
</comment>
<dbReference type="NCBIfam" id="NF009150">
    <property type="entry name" value="PRK12497.1-3"/>
    <property type="match status" value="1"/>
</dbReference>
<proteinExistence type="inferred from homology"/>
<evidence type="ECO:0000256" key="2">
    <source>
        <dbReference type="HAMAP-Rule" id="MF_00048"/>
    </source>
</evidence>
<dbReference type="InterPro" id="IPR003509">
    <property type="entry name" value="UPF0102_YraN-like"/>
</dbReference>
<dbReference type="HAMAP" id="MF_00048">
    <property type="entry name" value="UPF0102"/>
    <property type="match status" value="1"/>
</dbReference>
<dbReference type="Proteomes" id="UP001500339">
    <property type="component" value="Unassembled WGS sequence"/>
</dbReference>
<dbReference type="Pfam" id="PF02021">
    <property type="entry name" value="UPF0102"/>
    <property type="match status" value="1"/>
</dbReference>
<dbReference type="RefSeq" id="WP_343769621.1">
    <property type="nucleotide sequence ID" value="NZ_BAAACF010000001.1"/>
</dbReference>
<dbReference type="SUPFAM" id="SSF52980">
    <property type="entry name" value="Restriction endonuclease-like"/>
    <property type="match status" value="1"/>
</dbReference>
<protein>
    <recommendedName>
        <fullName evidence="2">UPF0102 protein GCM10008905_15020</fullName>
    </recommendedName>
</protein>
<dbReference type="CDD" id="cd20736">
    <property type="entry name" value="PoNe_Nuclease"/>
    <property type="match status" value="1"/>
</dbReference>
<keyword evidence="4" id="KW-1185">Reference proteome</keyword>
<dbReference type="InterPro" id="IPR011335">
    <property type="entry name" value="Restrct_endonuc-II-like"/>
</dbReference>
<evidence type="ECO:0000256" key="1">
    <source>
        <dbReference type="ARBA" id="ARBA00006738"/>
    </source>
</evidence>
<evidence type="ECO:0000313" key="3">
    <source>
        <dbReference type="EMBL" id="GAA0722958.1"/>
    </source>
</evidence>
<comment type="caution">
    <text evidence="3">The sequence shown here is derived from an EMBL/GenBank/DDBJ whole genome shotgun (WGS) entry which is preliminary data.</text>
</comment>